<name>A0AAV4TG32_CAEEX</name>
<evidence type="ECO:0000313" key="2">
    <source>
        <dbReference type="Proteomes" id="UP001054945"/>
    </source>
</evidence>
<organism evidence="1 2">
    <name type="scientific">Caerostris extrusa</name>
    <name type="common">Bark spider</name>
    <name type="synonym">Caerostris bankana</name>
    <dbReference type="NCBI Taxonomy" id="172846"/>
    <lineage>
        <taxon>Eukaryota</taxon>
        <taxon>Metazoa</taxon>
        <taxon>Ecdysozoa</taxon>
        <taxon>Arthropoda</taxon>
        <taxon>Chelicerata</taxon>
        <taxon>Arachnida</taxon>
        <taxon>Araneae</taxon>
        <taxon>Araneomorphae</taxon>
        <taxon>Entelegynae</taxon>
        <taxon>Araneoidea</taxon>
        <taxon>Araneidae</taxon>
        <taxon>Caerostris</taxon>
    </lineage>
</organism>
<protein>
    <submittedName>
        <fullName evidence="1">Uncharacterized protein</fullName>
    </submittedName>
</protein>
<dbReference type="Proteomes" id="UP001054945">
    <property type="component" value="Unassembled WGS sequence"/>
</dbReference>
<evidence type="ECO:0000313" key="1">
    <source>
        <dbReference type="EMBL" id="GIY45548.1"/>
    </source>
</evidence>
<gene>
    <name evidence="1" type="ORF">CEXT_207871</name>
</gene>
<sequence>MATGTLNQRAMRAPNMANPDIIVCDLLTSRSKTDDASPLPPLAPALPHPSLLLRDLKGLPEMSSCYCKAHNPSVQFAELADYVT</sequence>
<reference evidence="1 2" key="1">
    <citation type="submission" date="2021-06" db="EMBL/GenBank/DDBJ databases">
        <title>Caerostris extrusa draft genome.</title>
        <authorList>
            <person name="Kono N."/>
            <person name="Arakawa K."/>
        </authorList>
    </citation>
    <scope>NUCLEOTIDE SEQUENCE [LARGE SCALE GENOMIC DNA]</scope>
</reference>
<dbReference type="EMBL" id="BPLR01011283">
    <property type="protein sequence ID" value="GIY45548.1"/>
    <property type="molecule type" value="Genomic_DNA"/>
</dbReference>
<proteinExistence type="predicted"/>
<comment type="caution">
    <text evidence="1">The sequence shown here is derived from an EMBL/GenBank/DDBJ whole genome shotgun (WGS) entry which is preliminary data.</text>
</comment>
<keyword evidence="2" id="KW-1185">Reference proteome</keyword>
<dbReference type="AlphaFoldDB" id="A0AAV4TG32"/>
<accession>A0AAV4TG32</accession>